<dbReference type="RefSeq" id="WP_109280309.1">
    <property type="nucleotide sequence ID" value="NZ_JBFAUK010000023.1"/>
</dbReference>
<dbReference type="Proteomes" id="UP001552594">
    <property type="component" value="Unassembled WGS sequence"/>
</dbReference>
<feature type="compositionally biased region" description="Low complexity" evidence="1">
    <location>
        <begin position="78"/>
        <end position="97"/>
    </location>
</feature>
<feature type="region of interest" description="Disordered" evidence="1">
    <location>
        <begin position="67"/>
        <end position="103"/>
    </location>
</feature>
<organism evidence="2 3">
    <name type="scientific">Streptomyces orinoci</name>
    <name type="common">Streptoverticillium orinoci</name>
    <dbReference type="NCBI Taxonomy" id="67339"/>
    <lineage>
        <taxon>Bacteria</taxon>
        <taxon>Bacillati</taxon>
        <taxon>Actinomycetota</taxon>
        <taxon>Actinomycetes</taxon>
        <taxon>Kitasatosporales</taxon>
        <taxon>Streptomycetaceae</taxon>
        <taxon>Streptomyces</taxon>
    </lineage>
</organism>
<keyword evidence="3" id="KW-1185">Reference proteome</keyword>
<reference evidence="2 3" key="1">
    <citation type="submission" date="2024-06" db="EMBL/GenBank/DDBJ databases">
        <title>The Natural Products Discovery Center: Release of the First 8490 Sequenced Strains for Exploring Actinobacteria Biosynthetic Diversity.</title>
        <authorList>
            <person name="Kalkreuter E."/>
            <person name="Kautsar S.A."/>
            <person name="Yang D."/>
            <person name="Bader C.D."/>
            <person name="Teijaro C.N."/>
            <person name="Fluegel L."/>
            <person name="Davis C.M."/>
            <person name="Simpson J.R."/>
            <person name="Lauterbach L."/>
            <person name="Steele A.D."/>
            <person name="Gui C."/>
            <person name="Meng S."/>
            <person name="Li G."/>
            <person name="Viehrig K."/>
            <person name="Ye F."/>
            <person name="Su P."/>
            <person name="Kiefer A.F."/>
            <person name="Nichols A."/>
            <person name="Cepeda A.J."/>
            <person name="Yan W."/>
            <person name="Fan B."/>
            <person name="Jiang Y."/>
            <person name="Adhikari A."/>
            <person name="Zheng C.-J."/>
            <person name="Schuster L."/>
            <person name="Cowan T.M."/>
            <person name="Smanski M.J."/>
            <person name="Chevrette M.G."/>
            <person name="De Carvalho L.P.S."/>
            <person name="Shen B."/>
        </authorList>
    </citation>
    <scope>NUCLEOTIDE SEQUENCE [LARGE SCALE GENOMIC DNA]</scope>
    <source>
        <strain evidence="2 3">NPDC052347</strain>
    </source>
</reference>
<evidence type="ECO:0000313" key="2">
    <source>
        <dbReference type="EMBL" id="MEV5509650.1"/>
    </source>
</evidence>
<dbReference type="EMBL" id="JBFAUK010000023">
    <property type="protein sequence ID" value="MEV5509650.1"/>
    <property type="molecule type" value="Genomic_DNA"/>
</dbReference>
<protein>
    <submittedName>
        <fullName evidence="2">Uncharacterized protein</fullName>
    </submittedName>
</protein>
<evidence type="ECO:0000313" key="3">
    <source>
        <dbReference type="Proteomes" id="UP001552594"/>
    </source>
</evidence>
<gene>
    <name evidence="2" type="ORF">AB0L16_24975</name>
</gene>
<accession>A0ABV3K768</accession>
<name>A0ABV3K768_STRON</name>
<evidence type="ECO:0000256" key="1">
    <source>
        <dbReference type="SAM" id="MobiDB-lite"/>
    </source>
</evidence>
<sequence length="103" mass="10216">MLDLVNRVPGAGLVREAVNGALDTVGSVTPQARRAAVYAGAGLLGAVGVIEWPVAAAGAAVVWLTQPRPGHRGESGGAPAPSRAATAKPAAATAKAASTRRRK</sequence>
<proteinExistence type="predicted"/>
<comment type="caution">
    <text evidence="2">The sequence shown here is derived from an EMBL/GenBank/DDBJ whole genome shotgun (WGS) entry which is preliminary data.</text>
</comment>